<comment type="subcellular location">
    <subcellularLocation>
        <location evidence="1">Membrane</location>
        <topology evidence="1">Multi-pass membrane protein</topology>
    </subcellularLocation>
</comment>
<organism evidence="8 9">
    <name type="scientific">Zasmidium cellare</name>
    <name type="common">Wine cellar mold</name>
    <name type="synonym">Racodium cellare</name>
    <dbReference type="NCBI Taxonomy" id="395010"/>
    <lineage>
        <taxon>Eukaryota</taxon>
        <taxon>Fungi</taxon>
        <taxon>Dikarya</taxon>
        <taxon>Ascomycota</taxon>
        <taxon>Pezizomycotina</taxon>
        <taxon>Dothideomycetes</taxon>
        <taxon>Dothideomycetidae</taxon>
        <taxon>Mycosphaerellales</taxon>
        <taxon>Mycosphaerellaceae</taxon>
        <taxon>Zasmidium</taxon>
    </lineage>
</organism>
<sequence>MSSPLDLDSLFAELKNEPDVNRGPLIDKVVWVLISISIIVVALRLWTKWRTTNRLYIDDGLMFLALLVGITHSAIITQAVSTGFGRHIIYLTLEEVQKTMKFGILSLMFGILSPTIGRISFCWTLLMITRSDSRTKTWPIWTFIAVQLLVNCIGVTVFYAQCGPHLDVFWNIQKQLDYHDYCWAPKIQTKFGYFMGAVNVVTDAFLAVFPAVLIEQTRLSRKTKAGLWCLLGLSGFAMIVAVVKTYEAKMLSKVTDYTYNLCFYVIWVSVELNIVIVTASIPLLRPLFKRRTRHEGRQPSEIADVHLGSVTSFGKNVSRMHTPQHTSTSSLDNIVHYDDTAGVDSAGIVVTREVQVSYETKDAPNVHAALVGLLQGEIANPRLVRA</sequence>
<evidence type="ECO:0000313" key="8">
    <source>
        <dbReference type="EMBL" id="KAK4507021.1"/>
    </source>
</evidence>
<evidence type="ECO:0000259" key="7">
    <source>
        <dbReference type="Pfam" id="PF20684"/>
    </source>
</evidence>
<feature type="transmembrane region" description="Helical" evidence="6">
    <location>
        <begin position="140"/>
        <end position="160"/>
    </location>
</feature>
<keyword evidence="3 6" id="KW-1133">Transmembrane helix</keyword>
<feature type="transmembrane region" description="Helical" evidence="6">
    <location>
        <begin position="29"/>
        <end position="47"/>
    </location>
</feature>
<dbReference type="EMBL" id="JAXOVC010000001">
    <property type="protein sequence ID" value="KAK4507021.1"/>
    <property type="molecule type" value="Genomic_DNA"/>
</dbReference>
<gene>
    <name evidence="8" type="ORF">PRZ48_000755</name>
</gene>
<evidence type="ECO:0000256" key="4">
    <source>
        <dbReference type="ARBA" id="ARBA00023136"/>
    </source>
</evidence>
<accession>A0ABR0F0Y8</accession>
<comment type="similarity">
    <text evidence="5">Belongs to the SAT4 family.</text>
</comment>
<dbReference type="InterPro" id="IPR052337">
    <property type="entry name" value="SAT4-like"/>
</dbReference>
<evidence type="ECO:0000256" key="2">
    <source>
        <dbReference type="ARBA" id="ARBA00022692"/>
    </source>
</evidence>
<evidence type="ECO:0000256" key="5">
    <source>
        <dbReference type="ARBA" id="ARBA00038359"/>
    </source>
</evidence>
<feature type="transmembrane region" description="Helical" evidence="6">
    <location>
        <begin position="263"/>
        <end position="284"/>
    </location>
</feature>
<feature type="transmembrane region" description="Helical" evidence="6">
    <location>
        <begin position="59"/>
        <end position="84"/>
    </location>
</feature>
<keyword evidence="4 6" id="KW-0472">Membrane</keyword>
<feature type="domain" description="Rhodopsin" evidence="7">
    <location>
        <begin position="43"/>
        <end position="290"/>
    </location>
</feature>
<proteinExistence type="inferred from homology"/>
<dbReference type="Pfam" id="PF20684">
    <property type="entry name" value="Fung_rhodopsin"/>
    <property type="match status" value="1"/>
</dbReference>
<evidence type="ECO:0000313" key="9">
    <source>
        <dbReference type="Proteomes" id="UP001305779"/>
    </source>
</evidence>
<protein>
    <recommendedName>
        <fullName evidence="7">Rhodopsin domain-containing protein</fullName>
    </recommendedName>
</protein>
<feature type="transmembrane region" description="Helical" evidence="6">
    <location>
        <begin position="104"/>
        <end position="128"/>
    </location>
</feature>
<dbReference type="PANTHER" id="PTHR33048">
    <property type="entry name" value="PTH11-LIKE INTEGRAL MEMBRANE PROTEIN (AFU_ORTHOLOGUE AFUA_5G11245)"/>
    <property type="match status" value="1"/>
</dbReference>
<feature type="transmembrane region" description="Helical" evidence="6">
    <location>
        <begin position="191"/>
        <end position="213"/>
    </location>
</feature>
<feature type="transmembrane region" description="Helical" evidence="6">
    <location>
        <begin position="225"/>
        <end position="243"/>
    </location>
</feature>
<evidence type="ECO:0000256" key="1">
    <source>
        <dbReference type="ARBA" id="ARBA00004141"/>
    </source>
</evidence>
<keyword evidence="2 6" id="KW-0812">Transmembrane</keyword>
<keyword evidence="9" id="KW-1185">Reference proteome</keyword>
<evidence type="ECO:0000256" key="3">
    <source>
        <dbReference type="ARBA" id="ARBA00022989"/>
    </source>
</evidence>
<reference evidence="8 9" key="1">
    <citation type="journal article" date="2023" name="G3 (Bethesda)">
        <title>A chromosome-level genome assembly of Zasmidium syzygii isolated from banana leaves.</title>
        <authorList>
            <person name="van Westerhoven A.C."/>
            <person name="Mehrabi R."/>
            <person name="Talebi R."/>
            <person name="Steentjes M.B.F."/>
            <person name="Corcolon B."/>
            <person name="Chong P.A."/>
            <person name="Kema G.H.J."/>
            <person name="Seidl M.F."/>
        </authorList>
    </citation>
    <scope>NUCLEOTIDE SEQUENCE [LARGE SCALE GENOMIC DNA]</scope>
    <source>
        <strain evidence="8 9">P124</strain>
    </source>
</reference>
<dbReference type="Proteomes" id="UP001305779">
    <property type="component" value="Unassembled WGS sequence"/>
</dbReference>
<dbReference type="PANTHER" id="PTHR33048:SF155">
    <property type="entry name" value="INTEGRAL MEMBRANE PROTEIN"/>
    <property type="match status" value="1"/>
</dbReference>
<comment type="caution">
    <text evidence="8">The sequence shown here is derived from an EMBL/GenBank/DDBJ whole genome shotgun (WGS) entry which is preliminary data.</text>
</comment>
<dbReference type="InterPro" id="IPR049326">
    <property type="entry name" value="Rhodopsin_dom_fungi"/>
</dbReference>
<name>A0ABR0F0Y8_ZASCE</name>
<evidence type="ECO:0000256" key="6">
    <source>
        <dbReference type="SAM" id="Phobius"/>
    </source>
</evidence>